<dbReference type="EMBL" id="GGEC01075902">
    <property type="protein sequence ID" value="MBX56386.1"/>
    <property type="molecule type" value="Transcribed_RNA"/>
</dbReference>
<accession>A0A2P2PNQ2</accession>
<name>A0A2P2PNQ2_RHIMU</name>
<sequence>MIVISTNAIGIFNIRNHVLDFRKREIYMDAMNFTPANPYIALS</sequence>
<organism evidence="1">
    <name type="scientific">Rhizophora mucronata</name>
    <name type="common">Asiatic mangrove</name>
    <dbReference type="NCBI Taxonomy" id="61149"/>
    <lineage>
        <taxon>Eukaryota</taxon>
        <taxon>Viridiplantae</taxon>
        <taxon>Streptophyta</taxon>
        <taxon>Embryophyta</taxon>
        <taxon>Tracheophyta</taxon>
        <taxon>Spermatophyta</taxon>
        <taxon>Magnoliopsida</taxon>
        <taxon>eudicotyledons</taxon>
        <taxon>Gunneridae</taxon>
        <taxon>Pentapetalae</taxon>
        <taxon>rosids</taxon>
        <taxon>fabids</taxon>
        <taxon>Malpighiales</taxon>
        <taxon>Rhizophoraceae</taxon>
        <taxon>Rhizophora</taxon>
    </lineage>
</organism>
<evidence type="ECO:0000313" key="1">
    <source>
        <dbReference type="EMBL" id="MBX56386.1"/>
    </source>
</evidence>
<protein>
    <submittedName>
        <fullName evidence="1">Uncharacterized protein</fullName>
    </submittedName>
</protein>
<dbReference type="AlphaFoldDB" id="A0A2P2PNQ2"/>
<proteinExistence type="predicted"/>
<reference evidence="1" key="1">
    <citation type="submission" date="2018-02" db="EMBL/GenBank/DDBJ databases">
        <title>Rhizophora mucronata_Transcriptome.</title>
        <authorList>
            <person name="Meera S.P."/>
            <person name="Sreeshan A."/>
            <person name="Augustine A."/>
        </authorList>
    </citation>
    <scope>NUCLEOTIDE SEQUENCE</scope>
    <source>
        <tissue evidence="1">Leaf</tissue>
    </source>
</reference>